<feature type="non-terminal residue" evidence="2">
    <location>
        <position position="117"/>
    </location>
</feature>
<feature type="region of interest" description="Disordered" evidence="1">
    <location>
        <begin position="1"/>
        <end position="29"/>
    </location>
</feature>
<name>A0A6J4SFB4_9ACTN</name>
<proteinExistence type="predicted"/>
<protein>
    <submittedName>
        <fullName evidence="2">Amino acid/metabolite permease in hypothetical Actinobacterial gene cluster BAT1-like</fullName>
    </submittedName>
</protein>
<reference evidence="2" key="1">
    <citation type="submission" date="2020-02" db="EMBL/GenBank/DDBJ databases">
        <authorList>
            <person name="Meier V. D."/>
        </authorList>
    </citation>
    <scope>NUCLEOTIDE SEQUENCE</scope>
    <source>
        <strain evidence="2">AVDCRST_MAG85</strain>
    </source>
</reference>
<evidence type="ECO:0000256" key="1">
    <source>
        <dbReference type="SAM" id="MobiDB-lite"/>
    </source>
</evidence>
<evidence type="ECO:0000313" key="2">
    <source>
        <dbReference type="EMBL" id="CAA9494340.1"/>
    </source>
</evidence>
<dbReference type="AlphaFoldDB" id="A0A6J4SFB4"/>
<gene>
    <name evidence="2" type="ORF">AVDCRST_MAG85-1391</name>
</gene>
<organism evidence="2">
    <name type="scientific">uncultured Solirubrobacteraceae bacterium</name>
    <dbReference type="NCBI Taxonomy" id="1162706"/>
    <lineage>
        <taxon>Bacteria</taxon>
        <taxon>Bacillati</taxon>
        <taxon>Actinomycetota</taxon>
        <taxon>Thermoleophilia</taxon>
        <taxon>Solirubrobacterales</taxon>
        <taxon>Solirubrobacteraceae</taxon>
        <taxon>environmental samples</taxon>
    </lineage>
</organism>
<dbReference type="EMBL" id="CADCVT010000153">
    <property type="protein sequence ID" value="CAA9494340.1"/>
    <property type="molecule type" value="Genomic_DNA"/>
</dbReference>
<accession>A0A6J4SFB4</accession>
<feature type="non-terminal residue" evidence="2">
    <location>
        <position position="1"/>
    </location>
</feature>
<sequence length="117" mass="13266">GRISRGSSEGDGQERRGTPRRARLQPGPQPVVERVLELRDFVHDHLGSRGLLHDLRPGLQQRRAHRDLVGLADHLRAHPLHRLVDVRARLGLSDGRRHLLVGVRARRQDVGLVHRLV</sequence>